<feature type="transmembrane region" description="Helical" evidence="7">
    <location>
        <begin position="332"/>
        <end position="353"/>
    </location>
</feature>
<dbReference type="PROSITE" id="PS50850">
    <property type="entry name" value="MFS"/>
    <property type="match status" value="1"/>
</dbReference>
<accession>A0A1G6YJB1</accession>
<keyword evidence="6 7" id="KW-0472">Membrane</keyword>
<evidence type="ECO:0000256" key="2">
    <source>
        <dbReference type="ARBA" id="ARBA00008335"/>
    </source>
</evidence>
<dbReference type="InterPro" id="IPR051788">
    <property type="entry name" value="MFS_Transporter"/>
</dbReference>
<keyword evidence="10" id="KW-1185">Reference proteome</keyword>
<evidence type="ECO:0000256" key="1">
    <source>
        <dbReference type="ARBA" id="ARBA00004127"/>
    </source>
</evidence>
<feature type="transmembrane region" description="Helical" evidence="7">
    <location>
        <begin position="138"/>
        <end position="162"/>
    </location>
</feature>
<evidence type="ECO:0000313" key="9">
    <source>
        <dbReference type="EMBL" id="SDD90479.1"/>
    </source>
</evidence>
<dbReference type="STRING" id="1391627.SAMN05216464_1032"/>
<dbReference type="PANTHER" id="PTHR23514:SF3">
    <property type="entry name" value="BYPASS OF STOP CODON PROTEIN 6"/>
    <property type="match status" value="1"/>
</dbReference>
<dbReference type="SUPFAM" id="SSF103473">
    <property type="entry name" value="MFS general substrate transporter"/>
    <property type="match status" value="1"/>
</dbReference>
<gene>
    <name evidence="9" type="ORF">SAMN05216464_1032</name>
</gene>
<proteinExistence type="inferred from homology"/>
<feature type="transmembrane region" description="Helical" evidence="7">
    <location>
        <begin position="103"/>
        <end position="126"/>
    </location>
</feature>
<evidence type="ECO:0000256" key="6">
    <source>
        <dbReference type="ARBA" id="ARBA00023136"/>
    </source>
</evidence>
<feature type="transmembrane region" description="Helical" evidence="7">
    <location>
        <begin position="399"/>
        <end position="420"/>
    </location>
</feature>
<sequence length="435" mass="46794">MQTINRTQLFRASCLSLLVTSLSFGIRAGILNDQGVRFHLNGSQLGTIAATAFWGFPLAIIIGGIVVDIIGMKKLLVSAFVFHLAGILLTIFANGYWTLFLSTLMIGIANGTVEASCNPLVASLYTDNKTTKLNHFHLWFPAGLVISTLIVFGLDSLLAHGVSPKPYWISQLAIATMLIPTLIYGFLFSRLQFPVTERVSAGVSTSDMYKSLMNPLLLFMIICMFGTAITELFTNQWTDVLFKTVTNNAILILTFVASVQVLGRAFAGPIVHRLAPQGVLLISAILSALGIYMMIHLHGDAIYFAAVVFGLGIAFFWPCMIGFVAENLPRTGAVGLNLIGGAGMFGVSIYMIFMGGRYDAIMTQKLPGGANLDAYRSAGAGTEMAKAFDAARSAAGPEVLNTTLIIPLALIVAFAGLVLYMRTKKKTMSFDATTV</sequence>
<evidence type="ECO:0000256" key="3">
    <source>
        <dbReference type="ARBA" id="ARBA00022448"/>
    </source>
</evidence>
<evidence type="ECO:0000313" key="10">
    <source>
        <dbReference type="Proteomes" id="UP000199072"/>
    </source>
</evidence>
<feature type="transmembrane region" description="Helical" evidence="7">
    <location>
        <begin position="52"/>
        <end position="70"/>
    </location>
</feature>
<feature type="transmembrane region" description="Helical" evidence="7">
    <location>
        <begin position="212"/>
        <end position="229"/>
    </location>
</feature>
<dbReference type="GO" id="GO:0016020">
    <property type="term" value="C:membrane"/>
    <property type="evidence" value="ECO:0007669"/>
    <property type="project" value="TreeGrafter"/>
</dbReference>
<protein>
    <submittedName>
        <fullName evidence="9">Fucose permease</fullName>
    </submittedName>
</protein>
<dbReference type="Gene3D" id="1.20.1250.20">
    <property type="entry name" value="MFS general substrate transporter like domains"/>
    <property type="match status" value="1"/>
</dbReference>
<reference evidence="9 10" key="1">
    <citation type="submission" date="2016-10" db="EMBL/GenBank/DDBJ databases">
        <authorList>
            <person name="de Groot N.N."/>
        </authorList>
    </citation>
    <scope>NUCLEOTIDE SEQUENCE [LARGE SCALE GENOMIC DNA]</scope>
    <source>
        <strain evidence="9 10">47C3B</strain>
    </source>
</reference>
<comment type="subcellular location">
    <subcellularLocation>
        <location evidence="1">Endomembrane system</location>
        <topology evidence="1">Multi-pass membrane protein</topology>
    </subcellularLocation>
</comment>
<feature type="transmembrane region" description="Helical" evidence="7">
    <location>
        <begin position="301"/>
        <end position="325"/>
    </location>
</feature>
<dbReference type="InterPro" id="IPR011701">
    <property type="entry name" value="MFS"/>
</dbReference>
<dbReference type="InterPro" id="IPR036259">
    <property type="entry name" value="MFS_trans_sf"/>
</dbReference>
<feature type="transmembrane region" description="Helical" evidence="7">
    <location>
        <begin position="75"/>
        <end position="97"/>
    </location>
</feature>
<organism evidence="9 10">
    <name type="scientific">Mucilaginibacter pineti</name>
    <dbReference type="NCBI Taxonomy" id="1391627"/>
    <lineage>
        <taxon>Bacteria</taxon>
        <taxon>Pseudomonadati</taxon>
        <taxon>Bacteroidota</taxon>
        <taxon>Sphingobacteriia</taxon>
        <taxon>Sphingobacteriales</taxon>
        <taxon>Sphingobacteriaceae</taxon>
        <taxon>Mucilaginibacter</taxon>
    </lineage>
</organism>
<keyword evidence="3" id="KW-0813">Transport</keyword>
<evidence type="ECO:0000256" key="4">
    <source>
        <dbReference type="ARBA" id="ARBA00022692"/>
    </source>
</evidence>
<dbReference type="AlphaFoldDB" id="A0A1G6YJB1"/>
<dbReference type="RefSeq" id="WP_091147541.1">
    <property type="nucleotide sequence ID" value="NZ_FNAI01000003.1"/>
</dbReference>
<feature type="transmembrane region" description="Helical" evidence="7">
    <location>
        <begin position="168"/>
        <end position="191"/>
    </location>
</feature>
<feature type="domain" description="Major facilitator superfamily (MFS) profile" evidence="8">
    <location>
        <begin position="9"/>
        <end position="426"/>
    </location>
</feature>
<comment type="similarity">
    <text evidence="2">Belongs to the major facilitator superfamily.</text>
</comment>
<keyword evidence="5 7" id="KW-1133">Transmembrane helix</keyword>
<keyword evidence="4 7" id="KW-0812">Transmembrane</keyword>
<dbReference type="GO" id="GO:0012505">
    <property type="term" value="C:endomembrane system"/>
    <property type="evidence" value="ECO:0007669"/>
    <property type="project" value="UniProtKB-SubCell"/>
</dbReference>
<feature type="transmembrane region" description="Helical" evidence="7">
    <location>
        <begin position="274"/>
        <end position="295"/>
    </location>
</feature>
<evidence type="ECO:0000256" key="7">
    <source>
        <dbReference type="SAM" id="Phobius"/>
    </source>
</evidence>
<dbReference type="OrthoDB" id="9783757at2"/>
<evidence type="ECO:0000259" key="8">
    <source>
        <dbReference type="PROSITE" id="PS50850"/>
    </source>
</evidence>
<dbReference type="Pfam" id="PF07690">
    <property type="entry name" value="MFS_1"/>
    <property type="match status" value="1"/>
</dbReference>
<name>A0A1G6YJB1_9SPHI</name>
<evidence type="ECO:0000256" key="5">
    <source>
        <dbReference type="ARBA" id="ARBA00022989"/>
    </source>
</evidence>
<dbReference type="EMBL" id="FNAI01000003">
    <property type="protein sequence ID" value="SDD90479.1"/>
    <property type="molecule type" value="Genomic_DNA"/>
</dbReference>
<dbReference type="InterPro" id="IPR020846">
    <property type="entry name" value="MFS_dom"/>
</dbReference>
<dbReference type="PANTHER" id="PTHR23514">
    <property type="entry name" value="BYPASS OF STOP CODON PROTEIN 6"/>
    <property type="match status" value="1"/>
</dbReference>
<dbReference type="GO" id="GO:0022857">
    <property type="term" value="F:transmembrane transporter activity"/>
    <property type="evidence" value="ECO:0007669"/>
    <property type="project" value="InterPro"/>
</dbReference>
<dbReference type="Proteomes" id="UP000199072">
    <property type="component" value="Unassembled WGS sequence"/>
</dbReference>
<feature type="transmembrane region" description="Helical" evidence="7">
    <location>
        <begin position="249"/>
        <end position="267"/>
    </location>
</feature>